<dbReference type="InterPro" id="IPR000192">
    <property type="entry name" value="Aminotrans_V_dom"/>
</dbReference>
<dbReference type="SUPFAM" id="SSF53383">
    <property type="entry name" value="PLP-dependent transferases"/>
    <property type="match status" value="1"/>
</dbReference>
<feature type="domain" description="Aminotransferase class V" evidence="2">
    <location>
        <begin position="53"/>
        <end position="229"/>
    </location>
</feature>
<keyword evidence="1" id="KW-0663">Pyridoxal phosphate</keyword>
<evidence type="ECO:0000259" key="2">
    <source>
        <dbReference type="Pfam" id="PF00266"/>
    </source>
</evidence>
<evidence type="ECO:0000256" key="1">
    <source>
        <dbReference type="ARBA" id="ARBA00022898"/>
    </source>
</evidence>
<dbReference type="GO" id="GO:0008483">
    <property type="term" value="F:transaminase activity"/>
    <property type="evidence" value="ECO:0007669"/>
    <property type="project" value="UniProtKB-KW"/>
</dbReference>
<dbReference type="InterPro" id="IPR015424">
    <property type="entry name" value="PyrdxlP-dep_Trfase"/>
</dbReference>
<dbReference type="Pfam" id="PF00266">
    <property type="entry name" value="Aminotran_5"/>
    <property type="match status" value="1"/>
</dbReference>
<keyword evidence="3" id="KW-0808">Transferase</keyword>
<organism evidence="3 4">
    <name type="scientific">Cercophora newfieldiana</name>
    <dbReference type="NCBI Taxonomy" id="92897"/>
    <lineage>
        <taxon>Eukaryota</taxon>
        <taxon>Fungi</taxon>
        <taxon>Dikarya</taxon>
        <taxon>Ascomycota</taxon>
        <taxon>Pezizomycotina</taxon>
        <taxon>Sordariomycetes</taxon>
        <taxon>Sordariomycetidae</taxon>
        <taxon>Sordariales</taxon>
        <taxon>Lasiosphaeriaceae</taxon>
        <taxon>Cercophora</taxon>
    </lineage>
</organism>
<sequence>MRAHFNFANSYRPLNHGSFGTFPRAVQEFRFGVLRAWEERECISQVFDYPPRLKECRALIAPLLGADTDEVVFVPNATTGVNTVLRNLVYQEGDIIIYPETIYSSCRGTVESLEETTPVRGHKIEVLYPIEDDDLVDAFRTAAKQLIGEGYRIRVAVFDTIISAPGIRVPWERIVESCRELGILSLIDGAHGIGHIDLTHVGTVKPDFLVSNCHKWLYVPRGCAALYVPFANQHLITTAFPTSHGYQPPNVRRSIPTSKYFTELFAYGATVDVSTYLTVPASLRFRQQRCGGEAAIREYCTRLAREGGDMVALALGTEVLDNESGSLRQGCAFANVRMPVPVGGEEGPSSAADMDKVIGWIRTVANKEFDTYLQPFFYRGALWTRLSAQVYLDTADFEWAAQTLVAISSRLRSGEWKGSFGV</sequence>
<dbReference type="AlphaFoldDB" id="A0AA39Y8Z8"/>
<dbReference type="Proteomes" id="UP001174936">
    <property type="component" value="Unassembled WGS sequence"/>
</dbReference>
<protein>
    <submittedName>
        <fullName evidence="3">Aminotransferase family protein-like protein</fullName>
    </submittedName>
</protein>
<keyword evidence="3" id="KW-0032">Aminotransferase</keyword>
<name>A0AA39Y8Z8_9PEZI</name>
<evidence type="ECO:0000313" key="3">
    <source>
        <dbReference type="EMBL" id="KAK0647112.1"/>
    </source>
</evidence>
<dbReference type="InterPro" id="IPR015421">
    <property type="entry name" value="PyrdxlP-dep_Trfase_major"/>
</dbReference>
<accession>A0AA39Y8Z8</accession>
<dbReference type="EMBL" id="JAULSV010000004">
    <property type="protein sequence ID" value="KAK0647112.1"/>
    <property type="molecule type" value="Genomic_DNA"/>
</dbReference>
<proteinExistence type="predicted"/>
<reference evidence="3" key="1">
    <citation type="submission" date="2023-06" db="EMBL/GenBank/DDBJ databases">
        <title>Genome-scale phylogeny and comparative genomics of the fungal order Sordariales.</title>
        <authorList>
            <consortium name="Lawrence Berkeley National Laboratory"/>
            <person name="Hensen N."/>
            <person name="Bonometti L."/>
            <person name="Westerberg I."/>
            <person name="Brannstrom I.O."/>
            <person name="Guillou S."/>
            <person name="Cros-Aarteil S."/>
            <person name="Calhoun S."/>
            <person name="Haridas S."/>
            <person name="Kuo A."/>
            <person name="Mondo S."/>
            <person name="Pangilinan J."/>
            <person name="Riley R."/>
            <person name="Labutti K."/>
            <person name="Andreopoulos B."/>
            <person name="Lipzen A."/>
            <person name="Chen C."/>
            <person name="Yanf M."/>
            <person name="Daum C."/>
            <person name="Ng V."/>
            <person name="Clum A."/>
            <person name="Steindorff A."/>
            <person name="Ohm R."/>
            <person name="Martin F."/>
            <person name="Silar P."/>
            <person name="Natvig D."/>
            <person name="Lalanne C."/>
            <person name="Gautier V."/>
            <person name="Ament-Velasquez S.L."/>
            <person name="Kruys A."/>
            <person name="Hutchinson M.I."/>
            <person name="Powell A.J."/>
            <person name="Barry K."/>
            <person name="Miller A.N."/>
            <person name="Grigoriev I.V."/>
            <person name="Debuchy R."/>
            <person name="Gladieux P."/>
            <person name="Thoren M.H."/>
            <person name="Johannesson H."/>
        </authorList>
    </citation>
    <scope>NUCLEOTIDE SEQUENCE</scope>
    <source>
        <strain evidence="3">SMH2532-1</strain>
    </source>
</reference>
<dbReference type="PANTHER" id="PTHR43092:SF2">
    <property type="entry name" value="HERCYNYLCYSTEINE SULFOXIDE LYASE"/>
    <property type="match status" value="1"/>
</dbReference>
<gene>
    <name evidence="3" type="ORF">B0T16DRAFT_330064</name>
</gene>
<dbReference type="Gene3D" id="3.40.640.10">
    <property type="entry name" value="Type I PLP-dependent aspartate aminotransferase-like (Major domain)"/>
    <property type="match status" value="1"/>
</dbReference>
<comment type="caution">
    <text evidence="3">The sequence shown here is derived from an EMBL/GenBank/DDBJ whole genome shotgun (WGS) entry which is preliminary data.</text>
</comment>
<dbReference type="PANTHER" id="PTHR43092">
    <property type="entry name" value="L-CYSTEINE DESULFHYDRASE"/>
    <property type="match status" value="1"/>
</dbReference>
<keyword evidence="4" id="KW-1185">Reference proteome</keyword>
<evidence type="ECO:0000313" key="4">
    <source>
        <dbReference type="Proteomes" id="UP001174936"/>
    </source>
</evidence>